<evidence type="ECO:0000256" key="2">
    <source>
        <dbReference type="ARBA" id="ARBA00022692"/>
    </source>
</evidence>
<evidence type="ECO:0000256" key="7">
    <source>
        <dbReference type="SAM" id="Phobius"/>
    </source>
</evidence>
<dbReference type="PANTHER" id="PTHR30520:SF6">
    <property type="entry name" value="FORMATE_NITRATE FAMILY TRANSPORTER (EUROFUNG)"/>
    <property type="match status" value="1"/>
</dbReference>
<feature type="compositionally biased region" description="Polar residues" evidence="6">
    <location>
        <begin position="382"/>
        <end position="413"/>
    </location>
</feature>
<feature type="transmembrane region" description="Helical" evidence="7">
    <location>
        <begin position="115"/>
        <end position="134"/>
    </location>
</feature>
<feature type="region of interest" description="Disordered" evidence="6">
    <location>
        <begin position="380"/>
        <end position="413"/>
    </location>
</feature>
<organism evidence="8 9">
    <name type="scientific">Spizellomyces punctatus (strain DAOM BR117)</name>
    <dbReference type="NCBI Taxonomy" id="645134"/>
    <lineage>
        <taxon>Eukaryota</taxon>
        <taxon>Fungi</taxon>
        <taxon>Fungi incertae sedis</taxon>
        <taxon>Chytridiomycota</taxon>
        <taxon>Chytridiomycota incertae sedis</taxon>
        <taxon>Chytridiomycetes</taxon>
        <taxon>Spizellomycetales</taxon>
        <taxon>Spizellomycetaceae</taxon>
        <taxon>Spizellomyces</taxon>
    </lineage>
</organism>
<feature type="transmembrane region" description="Helical" evidence="7">
    <location>
        <begin position="154"/>
        <end position="175"/>
    </location>
</feature>
<dbReference type="Pfam" id="PF01226">
    <property type="entry name" value="Form_Nir_trans"/>
    <property type="match status" value="1"/>
</dbReference>
<feature type="transmembrane region" description="Helical" evidence="7">
    <location>
        <begin position="196"/>
        <end position="218"/>
    </location>
</feature>
<dbReference type="OrthoDB" id="4829at2759"/>
<evidence type="ECO:0000313" key="9">
    <source>
        <dbReference type="Proteomes" id="UP000053201"/>
    </source>
</evidence>
<dbReference type="Proteomes" id="UP000053201">
    <property type="component" value="Unassembled WGS sequence"/>
</dbReference>
<keyword evidence="2 7" id="KW-0812">Transmembrane</keyword>
<dbReference type="InterPro" id="IPR024002">
    <property type="entry name" value="For/NO2_transpt_CS"/>
</dbReference>
<dbReference type="InParanoid" id="A0A0L0HLJ5"/>
<comment type="subcellular location">
    <subcellularLocation>
        <location evidence="1">Membrane</location>
        <topology evidence="1">Multi-pass membrane protein</topology>
    </subcellularLocation>
</comment>
<name>A0A0L0HLJ5_SPIPD</name>
<dbReference type="eggNOG" id="ENOG502QUGF">
    <property type="taxonomic scope" value="Eukaryota"/>
</dbReference>
<dbReference type="VEuPathDB" id="FungiDB:SPPG_03567"/>
<comment type="similarity">
    <text evidence="5">Belongs to the FNT transporter (TC 1.A.16) family.</text>
</comment>
<dbReference type="InterPro" id="IPR000292">
    <property type="entry name" value="For/NO2_transpt"/>
</dbReference>
<dbReference type="PROSITE" id="PS01005">
    <property type="entry name" value="FORMATE_NITRITE_TP_1"/>
    <property type="match status" value="1"/>
</dbReference>
<dbReference type="GO" id="GO:0015513">
    <property type="term" value="F:high-affinity secondary active nitrite transmembrane transporter activity"/>
    <property type="evidence" value="ECO:0007669"/>
    <property type="project" value="TreeGrafter"/>
</dbReference>
<evidence type="ECO:0000256" key="4">
    <source>
        <dbReference type="ARBA" id="ARBA00023136"/>
    </source>
</evidence>
<dbReference type="Gene3D" id="1.20.1080.10">
    <property type="entry name" value="Glycerol uptake facilitator protein"/>
    <property type="match status" value="1"/>
</dbReference>
<proteinExistence type="inferred from homology"/>
<dbReference type="AlphaFoldDB" id="A0A0L0HLJ5"/>
<evidence type="ECO:0000256" key="3">
    <source>
        <dbReference type="ARBA" id="ARBA00022989"/>
    </source>
</evidence>
<gene>
    <name evidence="8" type="ORF">SPPG_03567</name>
</gene>
<evidence type="ECO:0000256" key="6">
    <source>
        <dbReference type="SAM" id="MobiDB-lite"/>
    </source>
</evidence>
<keyword evidence="3 7" id="KW-1133">Transmembrane helix</keyword>
<feature type="transmembrane region" description="Helical" evidence="7">
    <location>
        <begin position="246"/>
        <end position="268"/>
    </location>
</feature>
<feature type="transmembrane region" description="Helical" evidence="7">
    <location>
        <begin position="280"/>
        <end position="301"/>
    </location>
</feature>
<evidence type="ECO:0000313" key="8">
    <source>
        <dbReference type="EMBL" id="KND01775.1"/>
    </source>
</evidence>
<sequence length="413" mass="45287">MTTEPGEQLARPRPETVAVISHPATQPTYAAPIETFVTEAIARDRRTGLERRATIAIDAPQGSSVRMLGKRQSLVDSRRGSQGDGLPRDYNTGAELEAVVTSLGYRKSHSPIDKILFLGFLAGTWVSFAGLFAQQVVGGVPIDIRASWPVIPKLLIGITFPIGIVFIVIFGGELFTGNTMIMIVAWLNGRVRKREVLLNWTLVFFSNFAACAFFAYLLGYLPEMFEAEPYHSYVVSVATRKANLPFWKALLMGIPANALVCLAVFLGLAARDLTGKIIGLYLPIMTFAATGWEHCVANMYFISIGWMYGADVTVGKFARNISGVMLGNIIGGGLLIGCSEYYMYHWHRSQEPTKHFGKWGKAFDWLGDITKMEVMKVRSEPEMSQQANADGANGSNGTDAPTTSVQTSPERLV</sequence>
<evidence type="ECO:0000256" key="5">
    <source>
        <dbReference type="ARBA" id="ARBA00049660"/>
    </source>
</evidence>
<dbReference type="OMA" id="MIWFPIM"/>
<reference evidence="8 9" key="1">
    <citation type="submission" date="2009-08" db="EMBL/GenBank/DDBJ databases">
        <title>The Genome Sequence of Spizellomyces punctatus strain DAOM BR117.</title>
        <authorList>
            <consortium name="The Broad Institute Genome Sequencing Platform"/>
            <person name="Russ C."/>
            <person name="Cuomo C."/>
            <person name="Shea T."/>
            <person name="Young S.K."/>
            <person name="Zeng Q."/>
            <person name="Koehrsen M."/>
            <person name="Haas B."/>
            <person name="Borodovsky M."/>
            <person name="Guigo R."/>
            <person name="Alvarado L."/>
            <person name="Berlin A."/>
            <person name="Bochicchio J."/>
            <person name="Borenstein D."/>
            <person name="Chapman S."/>
            <person name="Chen Z."/>
            <person name="Engels R."/>
            <person name="Freedman E."/>
            <person name="Gellesch M."/>
            <person name="Goldberg J."/>
            <person name="Griggs A."/>
            <person name="Gujja S."/>
            <person name="Heiman D."/>
            <person name="Hepburn T."/>
            <person name="Howarth C."/>
            <person name="Jen D."/>
            <person name="Larson L."/>
            <person name="Lewis B."/>
            <person name="Mehta T."/>
            <person name="Park D."/>
            <person name="Pearson M."/>
            <person name="Roberts A."/>
            <person name="Saif S."/>
            <person name="Shenoy N."/>
            <person name="Sisk P."/>
            <person name="Stolte C."/>
            <person name="Sykes S."/>
            <person name="Thomson T."/>
            <person name="Walk T."/>
            <person name="White J."/>
            <person name="Yandava C."/>
            <person name="Burger G."/>
            <person name="Gray M.W."/>
            <person name="Holland P.W.H."/>
            <person name="King N."/>
            <person name="Lang F.B.F."/>
            <person name="Roger A.J."/>
            <person name="Ruiz-Trillo I."/>
            <person name="Lander E."/>
            <person name="Nusbaum C."/>
        </authorList>
    </citation>
    <scope>NUCLEOTIDE SEQUENCE [LARGE SCALE GENOMIC DNA]</scope>
    <source>
        <strain evidence="8 9">DAOM BR117</strain>
    </source>
</reference>
<dbReference type="InterPro" id="IPR023271">
    <property type="entry name" value="Aquaporin-like"/>
</dbReference>
<dbReference type="GO" id="GO:0015707">
    <property type="term" value="P:nitrite transport"/>
    <property type="evidence" value="ECO:0007669"/>
    <property type="project" value="TreeGrafter"/>
</dbReference>
<dbReference type="EMBL" id="KQ257454">
    <property type="protein sequence ID" value="KND01775.1"/>
    <property type="molecule type" value="Genomic_DNA"/>
</dbReference>
<dbReference type="GeneID" id="27687075"/>
<accession>A0A0L0HLJ5</accession>
<keyword evidence="4 7" id="KW-0472">Membrane</keyword>
<feature type="transmembrane region" description="Helical" evidence="7">
    <location>
        <begin position="321"/>
        <end position="344"/>
    </location>
</feature>
<keyword evidence="9" id="KW-1185">Reference proteome</keyword>
<dbReference type="RefSeq" id="XP_016609814.1">
    <property type="nucleotide sequence ID" value="XM_016751830.1"/>
</dbReference>
<evidence type="ECO:0000256" key="1">
    <source>
        <dbReference type="ARBA" id="ARBA00004141"/>
    </source>
</evidence>
<protein>
    <submittedName>
        <fullName evidence="8">Formate/nitrite transporter</fullName>
    </submittedName>
</protein>
<dbReference type="PANTHER" id="PTHR30520">
    <property type="entry name" value="FORMATE TRANSPORTER-RELATED"/>
    <property type="match status" value="1"/>
</dbReference>
<dbReference type="STRING" id="645134.A0A0L0HLJ5"/>
<dbReference type="GO" id="GO:0005886">
    <property type="term" value="C:plasma membrane"/>
    <property type="evidence" value="ECO:0007669"/>
    <property type="project" value="TreeGrafter"/>
</dbReference>